<dbReference type="STRING" id="1797758.A2858_01055"/>
<name>A0A1F5IMB3_9BACT</name>
<dbReference type="PANTHER" id="PTHR11265">
    <property type="entry name" value="S-ADENOSYL-METHYLTRANSFERASE MRAW"/>
    <property type="match status" value="1"/>
</dbReference>
<evidence type="ECO:0000256" key="7">
    <source>
        <dbReference type="SAM" id="MobiDB-lite"/>
    </source>
</evidence>
<dbReference type="EC" id="2.1.1.199" evidence="6"/>
<dbReference type="EMBL" id="MFCL01000004">
    <property type="protein sequence ID" value="OGE17480.1"/>
    <property type="molecule type" value="Genomic_DNA"/>
</dbReference>
<dbReference type="HAMAP" id="MF_01007">
    <property type="entry name" value="16SrRNA_methyltr_H"/>
    <property type="match status" value="1"/>
</dbReference>
<evidence type="ECO:0000256" key="2">
    <source>
        <dbReference type="ARBA" id="ARBA00022552"/>
    </source>
</evidence>
<dbReference type="Gene3D" id="3.40.50.150">
    <property type="entry name" value="Vaccinia Virus protein VP39"/>
    <property type="match status" value="1"/>
</dbReference>
<dbReference type="InterPro" id="IPR029063">
    <property type="entry name" value="SAM-dependent_MTases_sf"/>
</dbReference>
<feature type="binding site" evidence="6">
    <location>
        <position position="99"/>
    </location>
    <ligand>
        <name>S-adenosyl-L-methionine</name>
        <dbReference type="ChEBI" id="CHEBI:59789"/>
    </ligand>
</feature>
<feature type="compositionally biased region" description="Basic and acidic residues" evidence="7">
    <location>
        <begin position="265"/>
        <end position="279"/>
    </location>
</feature>
<keyword evidence="5 6" id="KW-0949">S-adenosyl-L-methionine</keyword>
<comment type="similarity">
    <text evidence="1 6">Belongs to the methyltransferase superfamily. RsmH family.</text>
</comment>
<comment type="function">
    <text evidence="6">Specifically methylates the N4 position of cytidine in position 1402 (C1402) of 16S rRNA.</text>
</comment>
<evidence type="ECO:0000313" key="8">
    <source>
        <dbReference type="EMBL" id="OGE17480.1"/>
    </source>
</evidence>
<evidence type="ECO:0000256" key="3">
    <source>
        <dbReference type="ARBA" id="ARBA00022603"/>
    </source>
</evidence>
<dbReference type="InterPro" id="IPR002903">
    <property type="entry name" value="RsmH"/>
</dbReference>
<dbReference type="GO" id="GO:0071424">
    <property type="term" value="F:rRNA (cytosine-N4-)-methyltransferase activity"/>
    <property type="evidence" value="ECO:0007669"/>
    <property type="project" value="UniProtKB-UniRule"/>
</dbReference>
<feature type="binding site" evidence="6">
    <location>
        <position position="50"/>
    </location>
    <ligand>
        <name>S-adenosyl-L-methionine</name>
        <dbReference type="ChEBI" id="CHEBI:59789"/>
    </ligand>
</feature>
<keyword evidence="3 6" id="KW-0489">Methyltransferase</keyword>
<organism evidence="8 9">
    <name type="scientific">Candidatus Daviesbacteria bacterium RIFCSPHIGHO2_01_FULL_36_37</name>
    <dbReference type="NCBI Taxonomy" id="1797758"/>
    <lineage>
        <taxon>Bacteria</taxon>
        <taxon>Candidatus Daviesiibacteriota</taxon>
    </lineage>
</organism>
<evidence type="ECO:0000256" key="4">
    <source>
        <dbReference type="ARBA" id="ARBA00022679"/>
    </source>
</evidence>
<dbReference type="InterPro" id="IPR023397">
    <property type="entry name" value="SAM-dep_MeTrfase_MraW_recog"/>
</dbReference>
<dbReference type="GO" id="GO:0070475">
    <property type="term" value="P:rRNA base methylation"/>
    <property type="evidence" value="ECO:0007669"/>
    <property type="project" value="UniProtKB-UniRule"/>
</dbReference>
<dbReference type="SUPFAM" id="SSF53335">
    <property type="entry name" value="S-adenosyl-L-methionine-dependent methyltransferases"/>
    <property type="match status" value="1"/>
</dbReference>
<dbReference type="GO" id="GO:0005737">
    <property type="term" value="C:cytoplasm"/>
    <property type="evidence" value="ECO:0007669"/>
    <property type="project" value="UniProtKB-SubCell"/>
</dbReference>
<keyword evidence="2 6" id="KW-0698">rRNA processing</keyword>
<accession>A0A1F5IMB3</accession>
<dbReference type="Pfam" id="PF01795">
    <property type="entry name" value="Methyltransf_5"/>
    <property type="match status" value="1"/>
</dbReference>
<gene>
    <name evidence="6" type="primary">rsmH</name>
    <name evidence="8" type="ORF">A2858_01055</name>
</gene>
<keyword evidence="4 6" id="KW-0808">Transferase</keyword>
<dbReference type="NCBIfam" id="TIGR00006">
    <property type="entry name" value="16S rRNA (cytosine(1402)-N(4))-methyltransferase RsmH"/>
    <property type="match status" value="1"/>
</dbReference>
<dbReference type="SUPFAM" id="SSF81799">
    <property type="entry name" value="Putative methyltransferase TM0872, insert domain"/>
    <property type="match status" value="1"/>
</dbReference>
<evidence type="ECO:0000313" key="9">
    <source>
        <dbReference type="Proteomes" id="UP000178457"/>
    </source>
</evidence>
<reference evidence="8 9" key="1">
    <citation type="journal article" date="2016" name="Nat. Commun.">
        <title>Thousands of microbial genomes shed light on interconnected biogeochemical processes in an aquifer system.</title>
        <authorList>
            <person name="Anantharaman K."/>
            <person name="Brown C.T."/>
            <person name="Hug L.A."/>
            <person name="Sharon I."/>
            <person name="Castelle C.J."/>
            <person name="Probst A.J."/>
            <person name="Thomas B.C."/>
            <person name="Singh A."/>
            <person name="Wilkins M.J."/>
            <person name="Karaoz U."/>
            <person name="Brodie E.L."/>
            <person name="Williams K.H."/>
            <person name="Hubbard S.S."/>
            <person name="Banfield J.F."/>
        </authorList>
    </citation>
    <scope>NUCLEOTIDE SEQUENCE [LARGE SCALE GENOMIC DNA]</scope>
</reference>
<feature type="binding site" evidence="6">
    <location>
        <position position="106"/>
    </location>
    <ligand>
        <name>S-adenosyl-L-methionine</name>
        <dbReference type="ChEBI" id="CHEBI:59789"/>
    </ligand>
</feature>
<comment type="caution">
    <text evidence="8">The sequence shown here is derived from an EMBL/GenBank/DDBJ whole genome shotgun (WGS) entry which is preliminary data.</text>
</comment>
<feature type="binding site" evidence="6">
    <location>
        <begin position="33"/>
        <end position="35"/>
    </location>
    <ligand>
        <name>S-adenosyl-L-methionine</name>
        <dbReference type="ChEBI" id="CHEBI:59789"/>
    </ligand>
</feature>
<dbReference type="Proteomes" id="UP000178457">
    <property type="component" value="Unassembled WGS sequence"/>
</dbReference>
<keyword evidence="6" id="KW-0963">Cytoplasm</keyword>
<feature type="binding site" evidence="6">
    <location>
        <position position="79"/>
    </location>
    <ligand>
        <name>S-adenosyl-L-methionine</name>
        <dbReference type="ChEBI" id="CHEBI:59789"/>
    </ligand>
</feature>
<protein>
    <recommendedName>
        <fullName evidence="6">Ribosomal RNA small subunit methyltransferase H</fullName>
        <ecNumber evidence="6">2.1.1.199</ecNumber>
    </recommendedName>
    <alternativeName>
        <fullName evidence="6">16S rRNA m(4)C1402 methyltransferase</fullName>
    </alternativeName>
    <alternativeName>
        <fullName evidence="6">rRNA (cytosine-N(4)-)-methyltransferase RsmH</fullName>
    </alternativeName>
</protein>
<comment type="catalytic activity">
    <reaction evidence="6">
        <text>cytidine(1402) in 16S rRNA + S-adenosyl-L-methionine = N(4)-methylcytidine(1402) in 16S rRNA + S-adenosyl-L-homocysteine + H(+)</text>
        <dbReference type="Rhea" id="RHEA:42928"/>
        <dbReference type="Rhea" id="RHEA-COMP:10286"/>
        <dbReference type="Rhea" id="RHEA-COMP:10287"/>
        <dbReference type="ChEBI" id="CHEBI:15378"/>
        <dbReference type="ChEBI" id="CHEBI:57856"/>
        <dbReference type="ChEBI" id="CHEBI:59789"/>
        <dbReference type="ChEBI" id="CHEBI:74506"/>
        <dbReference type="ChEBI" id="CHEBI:82748"/>
        <dbReference type="EC" id="2.1.1.199"/>
    </reaction>
</comment>
<evidence type="ECO:0000256" key="1">
    <source>
        <dbReference type="ARBA" id="ARBA00010396"/>
    </source>
</evidence>
<feature type="region of interest" description="Disordered" evidence="7">
    <location>
        <begin position="265"/>
        <end position="294"/>
    </location>
</feature>
<evidence type="ECO:0000256" key="6">
    <source>
        <dbReference type="HAMAP-Rule" id="MF_01007"/>
    </source>
</evidence>
<proteinExistence type="inferred from homology"/>
<comment type="subcellular location">
    <subcellularLocation>
        <location evidence="6">Cytoplasm</location>
    </subcellularLocation>
</comment>
<dbReference type="Gene3D" id="1.10.150.170">
    <property type="entry name" value="Putative methyltransferase TM0872, insert domain"/>
    <property type="match status" value="1"/>
</dbReference>
<dbReference type="PANTHER" id="PTHR11265:SF0">
    <property type="entry name" value="12S RRNA N4-METHYLCYTIDINE METHYLTRANSFERASE"/>
    <property type="match status" value="1"/>
</dbReference>
<dbReference type="AlphaFoldDB" id="A0A1F5IMB3"/>
<evidence type="ECO:0000256" key="5">
    <source>
        <dbReference type="ARBA" id="ARBA00022691"/>
    </source>
</evidence>
<sequence>MSNYHKPAMLNEVLGYMDIKPGMWYIDCNLGGGGHTKGILEKGGNVLGIDLDHSSIKEVSDKLSGYLSSGRLILEHNNFIHLEQIVRKYNIKPLGILFDLGISTHQLEKAERGFSFNKDASLDMRMDQTKNTATAKDLINGLHEKELAELFWKLGEENFSRQIARKIVEYRKKKQIETTNELANIILSVRRRTPSDRTHPATRVFQALRIVVNDELNTLKDTLPQAFEVLEPGGRLTIISFHSLEDRIVKNSFKEFETSGKAKILTDKPLEPTEEEISKNPRARSGKLRVIEKL</sequence>
<dbReference type="PIRSF" id="PIRSF004486">
    <property type="entry name" value="MraW"/>
    <property type="match status" value="1"/>
</dbReference>